<name>A0A016WBS4_9BILA</name>
<evidence type="ECO:0000313" key="1">
    <source>
        <dbReference type="EMBL" id="EYC36757.1"/>
    </source>
</evidence>
<dbReference type="Gene3D" id="3.30.420.10">
    <property type="entry name" value="Ribonuclease H-like superfamily/Ribonuclease H"/>
    <property type="match status" value="1"/>
</dbReference>
<dbReference type="AlphaFoldDB" id="A0A016WBS4"/>
<dbReference type="Proteomes" id="UP000024635">
    <property type="component" value="Unassembled WGS sequence"/>
</dbReference>
<sequence>MSSLLLLGFARNVILRDARARTYVTGTDHANQLQRRADAVRERRPRRASVHLLQDSARLHVAKETRDKLEELGWDTVLRPPYSPEIVPSDYHLFRPLKAFLVKKKFTKAEDVDICIRMSHKF</sequence>
<dbReference type="STRING" id="53326.A0A016WBS4"/>
<dbReference type="InterPro" id="IPR052709">
    <property type="entry name" value="Transposase-MT_Hybrid"/>
</dbReference>
<dbReference type="EMBL" id="JARK01000460">
    <property type="protein sequence ID" value="EYC36757.1"/>
    <property type="molecule type" value="Genomic_DNA"/>
</dbReference>
<comment type="caution">
    <text evidence="1">The sequence shown here is derived from an EMBL/GenBank/DDBJ whole genome shotgun (WGS) entry which is preliminary data.</text>
</comment>
<reference evidence="2" key="1">
    <citation type="journal article" date="2015" name="Nat. Genet.">
        <title>The genome and transcriptome of the zoonotic hookworm Ancylostoma ceylanicum identify infection-specific gene families.</title>
        <authorList>
            <person name="Schwarz E.M."/>
            <person name="Hu Y."/>
            <person name="Antoshechkin I."/>
            <person name="Miller M.M."/>
            <person name="Sternberg P.W."/>
            <person name="Aroian R.V."/>
        </authorList>
    </citation>
    <scope>NUCLEOTIDE SEQUENCE</scope>
    <source>
        <strain evidence="2">HY135</strain>
    </source>
</reference>
<keyword evidence="2" id="KW-1185">Reference proteome</keyword>
<dbReference type="InterPro" id="IPR036397">
    <property type="entry name" value="RNaseH_sf"/>
</dbReference>
<accession>A0A016WBS4</accession>
<dbReference type="PANTHER" id="PTHR46060">
    <property type="entry name" value="MARINER MOS1 TRANSPOSASE-LIKE PROTEIN"/>
    <property type="match status" value="1"/>
</dbReference>
<dbReference type="PANTHER" id="PTHR46060:SF1">
    <property type="entry name" value="MARINER MOS1 TRANSPOSASE-LIKE PROTEIN"/>
    <property type="match status" value="1"/>
</dbReference>
<gene>
    <name evidence="1" type="primary">Acey_s0860.g2735</name>
    <name evidence="1" type="ORF">Y032_0860g2735</name>
</gene>
<protein>
    <recommendedName>
        <fullName evidence="3">Tc1-like transposase DDE domain-containing protein</fullName>
    </recommendedName>
</protein>
<proteinExistence type="predicted"/>
<dbReference type="OrthoDB" id="6437521at2759"/>
<evidence type="ECO:0008006" key="3">
    <source>
        <dbReference type="Google" id="ProtNLM"/>
    </source>
</evidence>
<evidence type="ECO:0000313" key="2">
    <source>
        <dbReference type="Proteomes" id="UP000024635"/>
    </source>
</evidence>
<dbReference type="GO" id="GO:0003676">
    <property type="term" value="F:nucleic acid binding"/>
    <property type="evidence" value="ECO:0007669"/>
    <property type="project" value="InterPro"/>
</dbReference>
<organism evidence="1 2">
    <name type="scientific">Ancylostoma ceylanicum</name>
    <dbReference type="NCBI Taxonomy" id="53326"/>
    <lineage>
        <taxon>Eukaryota</taxon>
        <taxon>Metazoa</taxon>
        <taxon>Ecdysozoa</taxon>
        <taxon>Nematoda</taxon>
        <taxon>Chromadorea</taxon>
        <taxon>Rhabditida</taxon>
        <taxon>Rhabditina</taxon>
        <taxon>Rhabditomorpha</taxon>
        <taxon>Strongyloidea</taxon>
        <taxon>Ancylostomatidae</taxon>
        <taxon>Ancylostomatinae</taxon>
        <taxon>Ancylostoma</taxon>
    </lineage>
</organism>